<keyword evidence="3 6" id="KW-0064">Aspartyl protease</keyword>
<dbReference type="PRINTS" id="PR00792">
    <property type="entry name" value="PEPSIN"/>
</dbReference>
<feature type="active site" evidence="5">
    <location>
        <position position="121"/>
    </location>
</feature>
<dbReference type="Gene3D" id="2.40.70.10">
    <property type="entry name" value="Acid Proteases"/>
    <property type="match status" value="2"/>
</dbReference>
<evidence type="ECO:0000313" key="10">
    <source>
        <dbReference type="Proteomes" id="UP000275385"/>
    </source>
</evidence>
<dbReference type="EMBL" id="QVQW01000039">
    <property type="protein sequence ID" value="RKU43731.1"/>
    <property type="molecule type" value="Genomic_DNA"/>
</dbReference>
<dbReference type="InterPro" id="IPR021109">
    <property type="entry name" value="Peptidase_aspartic_dom_sf"/>
</dbReference>
<evidence type="ECO:0000256" key="3">
    <source>
        <dbReference type="ARBA" id="ARBA00022750"/>
    </source>
</evidence>
<reference evidence="9 10" key="1">
    <citation type="submission" date="2018-08" db="EMBL/GenBank/DDBJ databases">
        <title>Draft genome of the lignicolous fungus Coniochaeta pulveracea.</title>
        <authorList>
            <person name="Borstlap C.J."/>
            <person name="De Witt R.N."/>
            <person name="Botha A."/>
            <person name="Volschenk H."/>
        </authorList>
    </citation>
    <scope>NUCLEOTIDE SEQUENCE [LARGE SCALE GENOMIC DNA]</scope>
    <source>
        <strain evidence="9 10">CAB683</strain>
    </source>
</reference>
<feature type="chain" id="PRO_5019573160" evidence="7">
    <location>
        <begin position="21"/>
        <end position="418"/>
    </location>
</feature>
<evidence type="ECO:0000256" key="2">
    <source>
        <dbReference type="ARBA" id="ARBA00022670"/>
    </source>
</evidence>
<feature type="domain" description="Peptidase A1" evidence="8">
    <location>
        <begin position="103"/>
        <end position="414"/>
    </location>
</feature>
<keyword evidence="9" id="KW-0472">Membrane</keyword>
<evidence type="ECO:0000256" key="4">
    <source>
        <dbReference type="ARBA" id="ARBA00022801"/>
    </source>
</evidence>
<dbReference type="InterPro" id="IPR001461">
    <property type="entry name" value="Aspartic_peptidase_A1"/>
</dbReference>
<evidence type="ECO:0000256" key="1">
    <source>
        <dbReference type="ARBA" id="ARBA00007447"/>
    </source>
</evidence>
<dbReference type="FunFam" id="2.40.70.10:FF:000026">
    <property type="entry name" value="Endothiapepsin"/>
    <property type="match status" value="1"/>
</dbReference>
<protein>
    <submittedName>
        <fullName evidence="9">Type I transmembrane sorting receptor</fullName>
    </submittedName>
</protein>
<keyword evidence="4 6" id="KW-0378">Hydrolase</keyword>
<dbReference type="PANTHER" id="PTHR47966">
    <property type="entry name" value="BETA-SITE APP-CLEAVING ENZYME, ISOFORM A-RELATED"/>
    <property type="match status" value="1"/>
</dbReference>
<dbReference type="FunFam" id="2.40.70.10:FF:000024">
    <property type="entry name" value="Endothiapepsin"/>
    <property type="match status" value="1"/>
</dbReference>
<dbReference type="AlphaFoldDB" id="A0A420Y785"/>
<dbReference type="PROSITE" id="PS00141">
    <property type="entry name" value="ASP_PROTEASE"/>
    <property type="match status" value="2"/>
</dbReference>
<dbReference type="GO" id="GO:0006508">
    <property type="term" value="P:proteolysis"/>
    <property type="evidence" value="ECO:0007669"/>
    <property type="project" value="UniProtKB-KW"/>
</dbReference>
<accession>A0A420Y785</accession>
<feature type="signal peptide" evidence="7">
    <location>
        <begin position="1"/>
        <end position="20"/>
    </location>
</feature>
<evidence type="ECO:0000256" key="5">
    <source>
        <dbReference type="PIRSR" id="PIRSR601461-1"/>
    </source>
</evidence>
<comment type="similarity">
    <text evidence="1 6">Belongs to the peptidase A1 family.</text>
</comment>
<dbReference type="STRING" id="177199.A0A420Y785"/>
<dbReference type="InterPro" id="IPR034163">
    <property type="entry name" value="Aspergillopepsin-like_cat_dom"/>
</dbReference>
<organism evidence="9 10">
    <name type="scientific">Coniochaeta pulveracea</name>
    <dbReference type="NCBI Taxonomy" id="177199"/>
    <lineage>
        <taxon>Eukaryota</taxon>
        <taxon>Fungi</taxon>
        <taxon>Dikarya</taxon>
        <taxon>Ascomycota</taxon>
        <taxon>Pezizomycotina</taxon>
        <taxon>Sordariomycetes</taxon>
        <taxon>Sordariomycetidae</taxon>
        <taxon>Coniochaetales</taxon>
        <taxon>Coniochaetaceae</taxon>
        <taxon>Coniochaeta</taxon>
    </lineage>
</organism>
<dbReference type="Pfam" id="PF00026">
    <property type="entry name" value="Asp"/>
    <property type="match status" value="1"/>
</dbReference>
<dbReference type="GO" id="GO:0004190">
    <property type="term" value="F:aspartic-type endopeptidase activity"/>
    <property type="evidence" value="ECO:0007669"/>
    <property type="project" value="UniProtKB-KW"/>
</dbReference>
<dbReference type="Proteomes" id="UP000275385">
    <property type="component" value="Unassembled WGS sequence"/>
</dbReference>
<keyword evidence="7" id="KW-0732">Signal</keyword>
<gene>
    <name evidence="9" type="primary">PEP1_2</name>
    <name evidence="9" type="ORF">DL546_005280</name>
</gene>
<dbReference type="OrthoDB" id="2747330at2759"/>
<keyword evidence="9" id="KW-0812">Transmembrane</keyword>
<dbReference type="CDD" id="cd06097">
    <property type="entry name" value="Aspergillopepsin_like"/>
    <property type="match status" value="1"/>
</dbReference>
<proteinExistence type="inferred from homology"/>
<evidence type="ECO:0000259" key="8">
    <source>
        <dbReference type="PROSITE" id="PS51767"/>
    </source>
</evidence>
<sequence>MVLSSLLLLAATSLMAEGLATPIRPHTVTTIEAAHSQNFSVKQVRNTRYVGHGHGPIARAKAYRKYGVPVPEELAAVVSRLLSLSKRSTGSAVTTPEESDVEYLTPVSIGSPPQVLNLDFDTGSSDLWVFSSELPKGSVNGQATYNPSNSNTSAKIANAKWSISYGDGSASSGVVYTDQVTVGGLTVPDQAVEAAQRVSTSFTSDSNNDGLLGLAFSSINTVTPTPQKTFFDNAKAALDAPLFTADLKHGTPGRYNFGFIDQTAYTGDITYTPVDSSDGFWMFSASGYSIGNSTFSSTEISGIADTGTTLLLLPASIAKAYYAKVSGARYDSRQAGYVFSCKANLPDFTFGVGSAKITIPGSYINFAPVDATGAQCYGGIQEDTGIGFAIYGDIALKAAFVVFDGGNSTRLGWASKAL</sequence>
<name>A0A420Y785_9PEZI</name>
<evidence type="ECO:0000256" key="7">
    <source>
        <dbReference type="SAM" id="SignalP"/>
    </source>
</evidence>
<keyword evidence="10" id="KW-1185">Reference proteome</keyword>
<feature type="active site" evidence="5">
    <location>
        <position position="305"/>
    </location>
</feature>
<evidence type="ECO:0000256" key="6">
    <source>
        <dbReference type="RuleBase" id="RU000454"/>
    </source>
</evidence>
<dbReference type="PROSITE" id="PS51767">
    <property type="entry name" value="PEPTIDASE_A1"/>
    <property type="match status" value="1"/>
</dbReference>
<dbReference type="PANTHER" id="PTHR47966:SF2">
    <property type="entry name" value="ASPERGILLOPEPSIN-1-RELATED"/>
    <property type="match status" value="1"/>
</dbReference>
<comment type="caution">
    <text evidence="9">The sequence shown here is derived from an EMBL/GenBank/DDBJ whole genome shotgun (WGS) entry which is preliminary data.</text>
</comment>
<keyword evidence="2 6" id="KW-0645">Protease</keyword>
<dbReference type="InterPro" id="IPR033121">
    <property type="entry name" value="PEPTIDASE_A1"/>
</dbReference>
<dbReference type="InterPro" id="IPR001969">
    <property type="entry name" value="Aspartic_peptidase_AS"/>
</dbReference>
<evidence type="ECO:0000313" key="9">
    <source>
        <dbReference type="EMBL" id="RKU43731.1"/>
    </source>
</evidence>
<keyword evidence="9" id="KW-0675">Receptor</keyword>
<dbReference type="SUPFAM" id="SSF50630">
    <property type="entry name" value="Acid proteases"/>
    <property type="match status" value="1"/>
</dbReference>